<dbReference type="EMBL" id="CAJVQB010007579">
    <property type="protein sequence ID" value="CAG8705724.1"/>
    <property type="molecule type" value="Genomic_DNA"/>
</dbReference>
<evidence type="ECO:0000313" key="1">
    <source>
        <dbReference type="EMBL" id="CAG8705724.1"/>
    </source>
</evidence>
<name>A0ABN7UZ60_GIGMA</name>
<sequence>MYYEDYENDCGLMILKHISDIDGVEYTVSSFFAMMSIVDDNIYLRINKIYDEKNNYGIKRNNSQNDNCFGINECLNISEGNKQILKDALIKLIHNTIDDNELAYFEIELEK</sequence>
<protein>
    <submittedName>
        <fullName evidence="1">7308_t:CDS:1</fullName>
    </submittedName>
</protein>
<proteinExistence type="predicted"/>
<evidence type="ECO:0000313" key="2">
    <source>
        <dbReference type="Proteomes" id="UP000789901"/>
    </source>
</evidence>
<gene>
    <name evidence="1" type="ORF">GMARGA_LOCUS12426</name>
</gene>
<comment type="caution">
    <text evidence="1">The sequence shown here is derived from an EMBL/GenBank/DDBJ whole genome shotgun (WGS) entry which is preliminary data.</text>
</comment>
<accession>A0ABN7UZ60</accession>
<feature type="non-terminal residue" evidence="1">
    <location>
        <position position="111"/>
    </location>
</feature>
<dbReference type="Proteomes" id="UP000789901">
    <property type="component" value="Unassembled WGS sequence"/>
</dbReference>
<keyword evidence="2" id="KW-1185">Reference proteome</keyword>
<organism evidence="1 2">
    <name type="scientific">Gigaspora margarita</name>
    <dbReference type="NCBI Taxonomy" id="4874"/>
    <lineage>
        <taxon>Eukaryota</taxon>
        <taxon>Fungi</taxon>
        <taxon>Fungi incertae sedis</taxon>
        <taxon>Mucoromycota</taxon>
        <taxon>Glomeromycotina</taxon>
        <taxon>Glomeromycetes</taxon>
        <taxon>Diversisporales</taxon>
        <taxon>Gigasporaceae</taxon>
        <taxon>Gigaspora</taxon>
    </lineage>
</organism>
<reference evidence="1 2" key="1">
    <citation type="submission" date="2021-06" db="EMBL/GenBank/DDBJ databases">
        <authorList>
            <person name="Kallberg Y."/>
            <person name="Tangrot J."/>
            <person name="Rosling A."/>
        </authorList>
    </citation>
    <scope>NUCLEOTIDE SEQUENCE [LARGE SCALE GENOMIC DNA]</scope>
    <source>
        <strain evidence="1 2">120-4 pot B 10/14</strain>
    </source>
</reference>